<dbReference type="PROSITE" id="PS51257">
    <property type="entry name" value="PROKAR_LIPOPROTEIN"/>
    <property type="match status" value="1"/>
</dbReference>
<proteinExistence type="predicted"/>
<accession>A0A1J5SC95</accession>
<organism evidence="1">
    <name type="scientific">mine drainage metagenome</name>
    <dbReference type="NCBI Taxonomy" id="410659"/>
    <lineage>
        <taxon>unclassified sequences</taxon>
        <taxon>metagenomes</taxon>
        <taxon>ecological metagenomes</taxon>
    </lineage>
</organism>
<dbReference type="EMBL" id="MLJW01000107">
    <property type="protein sequence ID" value="OIQ99339.1"/>
    <property type="molecule type" value="Genomic_DNA"/>
</dbReference>
<gene>
    <name evidence="1" type="ORF">GALL_185760</name>
</gene>
<name>A0A1J5SC95_9ZZZZ</name>
<reference evidence="1" key="1">
    <citation type="submission" date="2016-10" db="EMBL/GenBank/DDBJ databases">
        <title>Sequence of Gallionella enrichment culture.</title>
        <authorList>
            <person name="Poehlein A."/>
            <person name="Muehling M."/>
            <person name="Daniel R."/>
        </authorList>
    </citation>
    <scope>NUCLEOTIDE SEQUENCE</scope>
</reference>
<comment type="caution">
    <text evidence="1">The sequence shown here is derived from an EMBL/GenBank/DDBJ whole genome shotgun (WGS) entry which is preliminary data.</text>
</comment>
<evidence type="ECO:0008006" key="2">
    <source>
        <dbReference type="Google" id="ProtNLM"/>
    </source>
</evidence>
<evidence type="ECO:0000313" key="1">
    <source>
        <dbReference type="EMBL" id="OIQ99339.1"/>
    </source>
</evidence>
<sequence length="183" mass="20915">MNRAVFLLTLGFFLTVSGCASQNQRQLKSPPIDRISAEELARIVPAPIAVLSLDDLVKLSKEGATVDQIIEKIKQTNSSYDLSPSQSIELHQQGVDNRVLDYIHASRELAVRNNIADEISRREKIKRDELEKLRRQQWLQQQQRFYDPFCGYGPYGIYPYGYGGYYGRHLGFGAGFSRPWGCW</sequence>
<dbReference type="AlphaFoldDB" id="A0A1J5SC95"/>
<protein>
    <recommendedName>
        <fullName evidence="2">Lipoprotein</fullName>
    </recommendedName>
</protein>